<evidence type="ECO:0000313" key="4">
    <source>
        <dbReference type="Proteomes" id="UP000188145"/>
    </source>
</evidence>
<dbReference type="Proteomes" id="UP000188145">
    <property type="component" value="Chromosome"/>
</dbReference>
<keyword evidence="4" id="KW-1185">Reference proteome</keyword>
<evidence type="ECO:0000259" key="2">
    <source>
        <dbReference type="Pfam" id="PF21922"/>
    </source>
</evidence>
<accession>A0A1Q2CPV5</accession>
<dbReference type="InterPro" id="IPR054120">
    <property type="entry name" value="PBPA_dimer"/>
</dbReference>
<dbReference type="InterPro" id="IPR012338">
    <property type="entry name" value="Beta-lactam/transpept-like"/>
</dbReference>
<dbReference type="Pfam" id="PF00905">
    <property type="entry name" value="Transpeptidase"/>
    <property type="match status" value="1"/>
</dbReference>
<dbReference type="SUPFAM" id="SSF56601">
    <property type="entry name" value="beta-lactamase/transpeptidase-like"/>
    <property type="match status" value="1"/>
</dbReference>
<dbReference type="AlphaFoldDB" id="A0A1Q2CPV5"/>
<proteinExistence type="predicted"/>
<feature type="domain" description="Penicillin-binding protein transpeptidase" evidence="1">
    <location>
        <begin position="155"/>
        <end position="471"/>
    </location>
</feature>
<organism evidence="3 4">
    <name type="scientific">Tessaracoccus aquimaris</name>
    <dbReference type="NCBI Taxonomy" id="1332264"/>
    <lineage>
        <taxon>Bacteria</taxon>
        <taxon>Bacillati</taxon>
        <taxon>Actinomycetota</taxon>
        <taxon>Actinomycetes</taxon>
        <taxon>Propionibacteriales</taxon>
        <taxon>Propionibacteriaceae</taxon>
        <taxon>Tessaracoccus</taxon>
    </lineage>
</organism>
<dbReference type="Pfam" id="PF21922">
    <property type="entry name" value="PBP_dimer_2"/>
    <property type="match status" value="1"/>
</dbReference>
<dbReference type="EMBL" id="CP019606">
    <property type="protein sequence ID" value="AQP48151.1"/>
    <property type="molecule type" value="Genomic_DNA"/>
</dbReference>
<dbReference type="STRING" id="1332264.BW730_12245"/>
<dbReference type="GO" id="GO:0008658">
    <property type="term" value="F:penicillin binding"/>
    <property type="evidence" value="ECO:0007669"/>
    <property type="project" value="InterPro"/>
</dbReference>
<dbReference type="KEGG" id="tes:BW730_12245"/>
<protein>
    <submittedName>
        <fullName evidence="3">Cell division protein FtsI</fullName>
    </submittedName>
</protein>
<dbReference type="InterPro" id="IPR001460">
    <property type="entry name" value="PCN-bd_Tpept"/>
</dbReference>
<dbReference type="RefSeq" id="WP_077686481.1">
    <property type="nucleotide sequence ID" value="NZ_CP019606.1"/>
</dbReference>
<gene>
    <name evidence="3" type="ORF">BW730_12245</name>
</gene>
<dbReference type="GO" id="GO:0005886">
    <property type="term" value="C:plasma membrane"/>
    <property type="evidence" value="ECO:0007669"/>
    <property type="project" value="TreeGrafter"/>
</dbReference>
<dbReference type="GO" id="GO:0051301">
    <property type="term" value="P:cell division"/>
    <property type="evidence" value="ECO:0007669"/>
    <property type="project" value="UniProtKB-KW"/>
</dbReference>
<dbReference type="PANTHER" id="PTHR30627">
    <property type="entry name" value="PEPTIDOGLYCAN D,D-TRANSPEPTIDASE"/>
    <property type="match status" value="1"/>
</dbReference>
<keyword evidence="3" id="KW-0131">Cell cycle</keyword>
<dbReference type="OrthoDB" id="9766847at2"/>
<evidence type="ECO:0000259" key="1">
    <source>
        <dbReference type="Pfam" id="PF00905"/>
    </source>
</evidence>
<dbReference type="GO" id="GO:0071555">
    <property type="term" value="P:cell wall organization"/>
    <property type="evidence" value="ECO:0007669"/>
    <property type="project" value="TreeGrafter"/>
</dbReference>
<dbReference type="Gene3D" id="3.40.710.10">
    <property type="entry name" value="DD-peptidase/beta-lactamase superfamily"/>
    <property type="match status" value="1"/>
</dbReference>
<evidence type="ECO:0000313" key="3">
    <source>
        <dbReference type="EMBL" id="AQP48151.1"/>
    </source>
</evidence>
<feature type="domain" description="Penicillin binding protein A dimerisation" evidence="2">
    <location>
        <begin position="52"/>
        <end position="134"/>
    </location>
</feature>
<keyword evidence="3" id="KW-0132">Cell division</keyword>
<sequence length="475" mass="50504">MNGPIRKVTIFVSLLLAALLVNMTWISVARTESLNDDSRNRRVRDAEFSRNRGAILVGNEAIAESVPRTGRFPYVRTYPKPELWSSVTGWYSYNYARSGLEASFNQELAGTSSEQSIGRVVDLLTGRQSSGANIQTTLNADAQAAAVKALGDKRGAVVAMDYTTGEILALVSTPTYDPNRLATVDLSEAQTAWNELLNAADEPLKGRATREVYPPGSTFKLVTAAAALEDGMVPDTMVDAPDSLRLPNSTRSMGNSTNCGGDRITIEQALKTSCNTAFGNLGLDLGGDKLRKQAEAFGFNQDPTIDVAAAKSRFPTELDEAQTALTAIGQYDVAASPLQIVQVAAAIANDGVMMKPYLVSSVTNRDLTVLSSTTPQRQGQPLSASSAKLLQQMMVTVVEDGTGSPARISGLTIGGKTGTAQTAPDRPPYAWFVGYAEDPSVAVVAFVENADVARDDISGGKLAAPIFRAVVEALR</sequence>
<dbReference type="Gene3D" id="3.90.1310.10">
    <property type="entry name" value="Penicillin-binding protein 2a (Domain 2)"/>
    <property type="match status" value="1"/>
</dbReference>
<dbReference type="GO" id="GO:0071972">
    <property type="term" value="F:peptidoglycan L,D-transpeptidase activity"/>
    <property type="evidence" value="ECO:0007669"/>
    <property type="project" value="TreeGrafter"/>
</dbReference>
<dbReference type="InterPro" id="IPR050515">
    <property type="entry name" value="Beta-lactam/transpept"/>
</dbReference>
<dbReference type="PANTHER" id="PTHR30627:SF24">
    <property type="entry name" value="PENICILLIN-BINDING PROTEIN 4B"/>
    <property type="match status" value="1"/>
</dbReference>
<reference evidence="4" key="1">
    <citation type="submission" date="2017-02" db="EMBL/GenBank/DDBJ databases">
        <title>Tessaracoccus aquaemaris sp. nov., isolated from the intestine of a Korean rockfish, Sebastes schlegelii, in a marine aquaculture pond.</title>
        <authorList>
            <person name="Tak E.J."/>
            <person name="Bae J.-W."/>
        </authorList>
    </citation>
    <scope>NUCLEOTIDE SEQUENCE [LARGE SCALE GENOMIC DNA]</scope>
    <source>
        <strain evidence="4">NSG39</strain>
    </source>
</reference>
<name>A0A1Q2CPV5_9ACTN</name>